<feature type="region of interest" description="Disordered" evidence="3">
    <location>
        <begin position="1290"/>
        <end position="1312"/>
    </location>
</feature>
<evidence type="ECO:0000256" key="2">
    <source>
        <dbReference type="ARBA" id="ARBA00022553"/>
    </source>
</evidence>
<feature type="region of interest" description="Disordered" evidence="3">
    <location>
        <begin position="1056"/>
        <end position="1075"/>
    </location>
</feature>
<feature type="compositionally biased region" description="Low complexity" evidence="3">
    <location>
        <begin position="992"/>
        <end position="1003"/>
    </location>
</feature>
<evidence type="ECO:0000259" key="5">
    <source>
        <dbReference type="Pfam" id="PF25332"/>
    </source>
</evidence>
<feature type="compositionally biased region" description="Basic and acidic residues" evidence="3">
    <location>
        <begin position="1297"/>
        <end position="1306"/>
    </location>
</feature>
<feature type="compositionally biased region" description="Polar residues" evidence="3">
    <location>
        <begin position="975"/>
        <end position="991"/>
    </location>
</feature>
<feature type="compositionally biased region" description="Polar residues" evidence="3">
    <location>
        <begin position="432"/>
        <end position="451"/>
    </location>
</feature>
<feature type="region of interest" description="Disordered" evidence="3">
    <location>
        <begin position="432"/>
        <end position="454"/>
    </location>
</feature>
<keyword evidence="2" id="KW-0597">Phosphoprotein</keyword>
<reference evidence="7" key="2">
    <citation type="submission" date="2023-11" db="UniProtKB">
        <authorList>
            <consortium name="WormBaseParasite"/>
        </authorList>
    </citation>
    <scope>IDENTIFICATION</scope>
</reference>
<feature type="compositionally biased region" description="Low complexity" evidence="3">
    <location>
        <begin position="1064"/>
        <end position="1075"/>
    </location>
</feature>
<feature type="compositionally biased region" description="Polar residues" evidence="3">
    <location>
        <begin position="1013"/>
        <end position="1023"/>
    </location>
</feature>
<name>A0AA85EZZ7_9TREM</name>
<dbReference type="PANTHER" id="PTHR13280:SF17">
    <property type="entry name" value="KRUEPPEL TARGET AT 95D, ISOFORM A"/>
    <property type="match status" value="1"/>
</dbReference>
<sequence>MSNVGMISMKMSASWEAEKSSSNAIPRLCSLSLVQIILDRPIEPECPNTGFYVVVRMRGTARRVLRSPEITLICPRASQPQNGVANFHSNNVQHNPTEIGCGDSTGQGGCPLSLNTLGSLVGGGVSVLIDFTCNIQYSHFLTRDSNTLQILLQRRKKYKSKAVNLGYKTLAYCNVSLAQVLQRRIENRFLDLYTDPKCSTHPIGRIEVLYLSSLPIEKDLLNGKRKVVDEDEDYPIPDVYSEQDDSDHVEESDDDQIAECEIVGHSRQKKLVKAMSVGCVNQKQIKQKLIGLLKKLKISDPNEVDLDVATTSKLWDEIDRIATASDIEEDSDVESYNLVSIQSTPRPTLRPFFATAGSSDDTLSADAGAKLLKRLQRELLAQSETDTSPDTAHLRSMLASVGKSVSFQNPFGKSSGKSDLLPLERFTALPGSSTTTFTDSGPLQSTDSSLLQRGGGHMMSLAGGRFAKRFAHIRRRSNSKHIFGMHKPSKSNYNQESETVNQGVESINIESESSDDHSPTDGGLDPSCLSLSRGQDIVSDYSALHNSSGDFSQAINPTLCSTPEANRSYILGDRLISDGNITYDEKQIHEKTPTNCNTDFSSGENISFEASANSSGTSAEIDPSNLEKLANVTFIVGSFEKSGKIVFSLLSELNLRLFNVNSLNEMRTIFTRLANEAQSYTRRISDGDYIKICILGGNLLINLVLRAYVDQLSCRSTELIAAFRFFIIPIDGLTKFIHNSSSLQHQRSRNNLMKANQISEIGSQQRQHHTMDTSINTGWNHSNVNDSDSDRTSLPSIHASTYFNNLFTFHLCQIDPIYGSLFSELCNESASVDVNSTMNDLDLLVLRSELVNRIVKYLTNGKNVYAFPIGSCLLGSSKNSSTNVNKMQKSLTTDCTNATSNLSSTNINNANQSVQGMTDQNASYSDGICCSGNNNNIQNEEMVIPFILNVRLGNCSTLTYPGLLTTVPTQIKSQHQQQTSRSFTADSPHSFNTSTVVGNTSTTDLDFKAPSDPEQSYTKRNISPESVSHNTIIAPRIRRNFSLSFRSHKTLLKRKSSWGNGSFRTNNNRSSASSSNIATTLLSDMLPGSHSSAQRSGQSPVFGSDRRLWDIQIEYWSTPNQTTTINSNNQSSQITSMSSSFSSANCVSNNITNNSVLSCPTSPPSTTSDPVLPPRRSTVKTISPGLVVTIDSSANTIGSVLCSPHRNVDIFNYGMESHSNSLVYSPNRHVQCNLNQTHTQHLALGLWTKEKKQKIMLIGRKGKELNCRYELITGIQRLLCTGRCCNLHNTSSTNSTERSKDTESSHHHSSSAGLITDSNVLCSPDYKTSSTISALGLALTGGNASNCGFSGFTGNNNHMMRVWIDGVEWTDLKFFQITPVWRTHVKCFPVVLLNTNQVDTATLVK</sequence>
<evidence type="ECO:0008006" key="8">
    <source>
        <dbReference type="Google" id="ProtNLM"/>
    </source>
</evidence>
<feature type="domain" description="Phosphofurin acidic cluster sorting protein 1/2 C-terminal" evidence="4">
    <location>
        <begin position="1230"/>
        <end position="1283"/>
    </location>
</feature>
<proteinExistence type="inferred from homology"/>
<evidence type="ECO:0000313" key="6">
    <source>
        <dbReference type="Proteomes" id="UP000050792"/>
    </source>
</evidence>
<dbReference type="InterPro" id="IPR057541">
    <property type="entry name" value="PACS1/2_N"/>
</dbReference>
<feature type="compositionally biased region" description="Polar residues" evidence="3">
    <location>
        <begin position="490"/>
        <end position="501"/>
    </location>
</feature>
<evidence type="ECO:0000259" key="4">
    <source>
        <dbReference type="Pfam" id="PF10254"/>
    </source>
</evidence>
<dbReference type="GO" id="GO:0072659">
    <property type="term" value="P:protein localization to plasma membrane"/>
    <property type="evidence" value="ECO:0007669"/>
    <property type="project" value="TreeGrafter"/>
</dbReference>
<dbReference type="Pfam" id="PF25332">
    <property type="entry name" value="C2_PACS_N"/>
    <property type="match status" value="2"/>
</dbReference>
<dbReference type="InterPro" id="IPR019381">
    <property type="entry name" value="PACS1/2_C"/>
</dbReference>
<evidence type="ECO:0000256" key="3">
    <source>
        <dbReference type="SAM" id="MobiDB-lite"/>
    </source>
</evidence>
<dbReference type="PANTHER" id="PTHR13280">
    <property type="entry name" value="PHOSPHOFURIN ACIDIC CLUSTER SORTING PROTEIN"/>
    <property type="match status" value="1"/>
</dbReference>
<feature type="domain" description="Phosphofurin acidic cluster sorting protein 1/2 C-terminal" evidence="4">
    <location>
        <begin position="628"/>
        <end position="731"/>
    </location>
</feature>
<feature type="domain" description="Phosphofurin acidic cluster sorting protein 1/2 N-terminal C2" evidence="5">
    <location>
        <begin position="124"/>
        <end position="186"/>
    </location>
</feature>
<feature type="compositionally biased region" description="Low complexity" evidence="3">
    <location>
        <begin position="1158"/>
        <end position="1170"/>
    </location>
</feature>
<feature type="domain" description="Phosphofurin acidic cluster sorting protein 1/2 C-terminal" evidence="4">
    <location>
        <begin position="1355"/>
        <end position="1394"/>
    </location>
</feature>
<evidence type="ECO:0000256" key="1">
    <source>
        <dbReference type="ARBA" id="ARBA00008590"/>
    </source>
</evidence>
<feature type="region of interest" description="Disordered" evidence="3">
    <location>
        <begin position="510"/>
        <end position="529"/>
    </location>
</feature>
<dbReference type="Pfam" id="PF10254">
    <property type="entry name" value="Pacs-1"/>
    <property type="match status" value="3"/>
</dbReference>
<dbReference type="Proteomes" id="UP000050792">
    <property type="component" value="Unassembled WGS sequence"/>
</dbReference>
<evidence type="ECO:0000313" key="7">
    <source>
        <dbReference type="WBParaSite" id="SRDH1_31060.6"/>
    </source>
</evidence>
<feature type="region of interest" description="Disordered" evidence="3">
    <location>
        <begin position="1158"/>
        <end position="1178"/>
    </location>
</feature>
<reference evidence="6" key="1">
    <citation type="submission" date="2022-06" db="EMBL/GenBank/DDBJ databases">
        <authorList>
            <person name="Berger JAMES D."/>
            <person name="Berger JAMES D."/>
        </authorList>
    </citation>
    <scope>NUCLEOTIDE SEQUENCE [LARGE SCALE GENOMIC DNA]</scope>
</reference>
<accession>A0AA85EZZ7</accession>
<keyword evidence="6" id="KW-1185">Reference proteome</keyword>
<protein>
    <recommendedName>
        <fullName evidence="8">Phosphofurin acidic cluster sorting protein 2</fullName>
    </recommendedName>
</protein>
<dbReference type="WBParaSite" id="SRDH1_31060.6">
    <property type="protein sequence ID" value="SRDH1_31060.6"/>
    <property type="gene ID" value="SRDH1_31060"/>
</dbReference>
<feature type="domain" description="Phosphofurin acidic cluster sorting protein 1/2 N-terminal C2" evidence="5">
    <location>
        <begin position="7"/>
        <end position="76"/>
    </location>
</feature>
<organism evidence="6 7">
    <name type="scientific">Schistosoma rodhaini</name>
    <dbReference type="NCBI Taxonomy" id="6188"/>
    <lineage>
        <taxon>Eukaryota</taxon>
        <taxon>Metazoa</taxon>
        <taxon>Spiralia</taxon>
        <taxon>Lophotrochozoa</taxon>
        <taxon>Platyhelminthes</taxon>
        <taxon>Trematoda</taxon>
        <taxon>Digenea</taxon>
        <taxon>Strigeidida</taxon>
        <taxon>Schistosomatoidea</taxon>
        <taxon>Schistosomatidae</taxon>
        <taxon>Schistosoma</taxon>
    </lineage>
</organism>
<feature type="region of interest" description="Disordered" evidence="3">
    <location>
        <begin position="482"/>
        <end position="501"/>
    </location>
</feature>
<comment type="similarity">
    <text evidence="1">Belongs to the PACS family.</text>
</comment>
<feature type="region of interest" description="Disordered" evidence="3">
    <location>
        <begin position="975"/>
        <end position="1023"/>
    </location>
</feature>